<feature type="domain" description="Nitroreductase" evidence="6">
    <location>
        <begin position="18"/>
        <end position="154"/>
    </location>
</feature>
<sequence>MSKRLSEEGMDLLFREARTYSAWQEKPVSDYTLRGLYDLMKWGPTSANCCPARILFLRTPEAKRRLLPALAPGNVDKTMAAPVTAIIAYDLKFYEQLPKLFPHTDARAWFADTPELAGLTARRNSSLQGAYFMLAARAMGLDCGPMSGFDNAMVDHEFFPADGSATAFQLEHFADSQVKSSFLCNLGYGDASKLHPRAPRLEFDEACKLL</sequence>
<evidence type="ECO:0000256" key="1">
    <source>
        <dbReference type="ARBA" id="ARBA00022630"/>
    </source>
</evidence>
<dbReference type="InterPro" id="IPR029479">
    <property type="entry name" value="Nitroreductase"/>
</dbReference>
<comment type="cofactor">
    <cofactor evidence="5">
        <name>FMN</name>
        <dbReference type="ChEBI" id="CHEBI:58210"/>
    </cofactor>
</comment>
<evidence type="ECO:0000313" key="7">
    <source>
        <dbReference type="EMBL" id="BAN48830.1"/>
    </source>
</evidence>
<dbReference type="Pfam" id="PF00881">
    <property type="entry name" value="Nitroreductase"/>
    <property type="match status" value="1"/>
</dbReference>
<dbReference type="EMBL" id="AP013068">
    <property type="protein sequence ID" value="BAN48830.1"/>
    <property type="molecule type" value="Genomic_DNA"/>
</dbReference>
<evidence type="ECO:0000256" key="3">
    <source>
        <dbReference type="ARBA" id="ARBA00022857"/>
    </source>
</evidence>
<dbReference type="RefSeq" id="WP_016492976.1">
    <property type="nucleotide sequence ID" value="NC_021499.1"/>
</dbReference>
<keyword evidence="5" id="KW-0520">NAD</keyword>
<dbReference type="OrthoDB" id="9784375at2"/>
<dbReference type="KEGG" id="pre:PCA10_30980"/>
<evidence type="ECO:0000259" key="6">
    <source>
        <dbReference type="Pfam" id="PF00881"/>
    </source>
</evidence>
<dbReference type="Proteomes" id="UP000015503">
    <property type="component" value="Chromosome"/>
</dbReference>
<dbReference type="STRING" id="1245471.PCA10_30980"/>
<dbReference type="PANTHER" id="PTHR43543">
    <property type="entry name" value="MALONIC SEMIALDEHYDE REDUCTASE RUTE-RELATED"/>
    <property type="match status" value="1"/>
</dbReference>
<dbReference type="CDD" id="cd02148">
    <property type="entry name" value="RutE-like"/>
    <property type="match status" value="1"/>
</dbReference>
<keyword evidence="4 5" id="KW-0560">Oxidoreductase</keyword>
<evidence type="ECO:0000256" key="5">
    <source>
        <dbReference type="HAMAP-Rule" id="MF_01204"/>
    </source>
</evidence>
<organism evidence="7 8">
    <name type="scientific">Metapseudomonas resinovorans NBRC 106553</name>
    <dbReference type="NCBI Taxonomy" id="1245471"/>
    <lineage>
        <taxon>Bacteria</taxon>
        <taxon>Pseudomonadati</taxon>
        <taxon>Pseudomonadota</taxon>
        <taxon>Gammaproteobacteria</taxon>
        <taxon>Pseudomonadales</taxon>
        <taxon>Pseudomonadaceae</taxon>
        <taxon>Metapseudomonas</taxon>
    </lineage>
</organism>
<evidence type="ECO:0000256" key="4">
    <source>
        <dbReference type="ARBA" id="ARBA00023002"/>
    </source>
</evidence>
<dbReference type="GO" id="GO:0016491">
    <property type="term" value="F:oxidoreductase activity"/>
    <property type="evidence" value="ECO:0007669"/>
    <property type="project" value="UniProtKB-UniRule"/>
</dbReference>
<dbReference type="PATRIC" id="fig|1245471.3.peg.3123"/>
<protein>
    <recommendedName>
        <fullName evidence="5">Putative NADH dehydrogenase/NAD(P)H nitroreductase PCA10_30980</fullName>
        <ecNumber evidence="5">1.-.-.-</ecNumber>
    </recommendedName>
</protein>
<dbReference type="HOGENOM" id="CLU_084441_0_0_6"/>
<accession>S6AJV9</accession>
<gene>
    <name evidence="7" type="ORF">PCA10_30980</name>
</gene>
<dbReference type="InterPro" id="IPR050461">
    <property type="entry name" value="Nitroreductase_HadB/RutE"/>
</dbReference>
<comment type="similarity">
    <text evidence="5">Belongs to the nitroreductase family. HadB/RutE subfamily.</text>
</comment>
<dbReference type="InterPro" id="IPR023936">
    <property type="entry name" value="RutE-like"/>
</dbReference>
<dbReference type="AlphaFoldDB" id="S6AJV9"/>
<dbReference type="EC" id="1.-.-.-" evidence="5"/>
<reference evidence="7 8" key="1">
    <citation type="journal article" date="2013" name="Genome Announc.">
        <title>Complete Genome Sequence of the Carbazole Degrader Pseudomonas resinovorans Strain CA10 (NBRC 106553).</title>
        <authorList>
            <person name="Shintani M."/>
            <person name="Hosoyama A."/>
            <person name="Ohji S."/>
            <person name="Tsuchikane K."/>
            <person name="Takarada H."/>
            <person name="Yamazoe A."/>
            <person name="Fujita N."/>
            <person name="Nojiri H."/>
        </authorList>
    </citation>
    <scope>NUCLEOTIDE SEQUENCE [LARGE SCALE GENOMIC DNA]</scope>
    <source>
        <strain evidence="7 8">NBRC 106553</strain>
    </source>
</reference>
<evidence type="ECO:0000256" key="2">
    <source>
        <dbReference type="ARBA" id="ARBA00022643"/>
    </source>
</evidence>
<proteinExistence type="inferred from homology"/>
<name>S6AJV9_METRE</name>
<keyword evidence="3 5" id="KW-0521">NADP</keyword>
<dbReference type="HAMAP" id="MF_01204">
    <property type="entry name" value="Oxidoreductase_RutE_HadB"/>
    <property type="match status" value="1"/>
</dbReference>
<dbReference type="PANTHER" id="PTHR43543:SF1">
    <property type="entry name" value="MALONIC SEMIALDEHYDE REDUCTASE RUTE-RELATED"/>
    <property type="match status" value="1"/>
</dbReference>
<dbReference type="Gene3D" id="3.40.109.10">
    <property type="entry name" value="NADH Oxidase"/>
    <property type="match status" value="1"/>
</dbReference>
<dbReference type="SUPFAM" id="SSF55469">
    <property type="entry name" value="FMN-dependent nitroreductase-like"/>
    <property type="match status" value="1"/>
</dbReference>
<dbReference type="eggNOG" id="COG0778">
    <property type="taxonomic scope" value="Bacteria"/>
</dbReference>
<dbReference type="NCBIfam" id="NF003768">
    <property type="entry name" value="PRK05365.1"/>
    <property type="match status" value="1"/>
</dbReference>
<dbReference type="InterPro" id="IPR000415">
    <property type="entry name" value="Nitroreductase-like"/>
</dbReference>
<keyword evidence="1 5" id="KW-0285">Flavoprotein</keyword>
<evidence type="ECO:0000313" key="8">
    <source>
        <dbReference type="Proteomes" id="UP000015503"/>
    </source>
</evidence>
<keyword evidence="8" id="KW-1185">Reference proteome</keyword>
<keyword evidence="2 5" id="KW-0288">FMN</keyword>